<proteinExistence type="predicted"/>
<protein>
    <submittedName>
        <fullName evidence="1">Uncharacterized protein</fullName>
    </submittedName>
</protein>
<comment type="caution">
    <text evidence="1">The sequence shown here is derived from an EMBL/GenBank/DDBJ whole genome shotgun (WGS) entry which is preliminary data.</text>
</comment>
<dbReference type="AlphaFoldDB" id="A0A8X8KD59"/>
<gene>
    <name evidence="1" type="ORF">KW868_00445</name>
</gene>
<name>A0A8X8KD59_ACIGI</name>
<evidence type="ECO:0000313" key="2">
    <source>
        <dbReference type="Proteomes" id="UP000887320"/>
    </source>
</evidence>
<accession>A0A8X8KD59</accession>
<organism evidence="1 2">
    <name type="scientific">Acinetobacter guillouiae</name>
    <name type="common">Acinetobacter genomosp. 11</name>
    <dbReference type="NCBI Taxonomy" id="106649"/>
    <lineage>
        <taxon>Bacteria</taxon>
        <taxon>Pseudomonadati</taxon>
        <taxon>Pseudomonadota</taxon>
        <taxon>Gammaproteobacteria</taxon>
        <taxon>Moraxellales</taxon>
        <taxon>Moraxellaceae</taxon>
        <taxon>Acinetobacter</taxon>
    </lineage>
</organism>
<reference evidence="1" key="1">
    <citation type="submission" date="2021-07" db="EMBL/GenBank/DDBJ databases">
        <authorList>
            <person name="Fernandez M."/>
            <person name="Pereira P."/>
            <person name="Torres Tejerizo G.A."/>
            <person name="Gonzalez P."/>
            <person name="Agostini E."/>
        </authorList>
    </citation>
    <scope>NUCLEOTIDE SEQUENCE</scope>
    <source>
        <strain evidence="1">SFC 500-1A</strain>
    </source>
</reference>
<dbReference type="Proteomes" id="UP000887320">
    <property type="component" value="Unassembled WGS sequence"/>
</dbReference>
<evidence type="ECO:0000313" key="1">
    <source>
        <dbReference type="EMBL" id="MCF0262945.1"/>
    </source>
</evidence>
<dbReference type="EMBL" id="JAHWXT010000001">
    <property type="protein sequence ID" value="MCF0262945.1"/>
    <property type="molecule type" value="Genomic_DNA"/>
</dbReference>
<dbReference type="RefSeq" id="WP_234622422.1">
    <property type="nucleotide sequence ID" value="NZ_JAHWXT010000001.1"/>
</dbReference>
<sequence>MEGGAGYSIYDGGGISEYINIPEFGNRKLLTAVSVKDGLVVFSRQKKFLDPDGAPYQIIKFQNGKWGEFEDINGLLPYTAVEQACGATVNGEARIVRPSNEGRLQFLSSSDNFQIPFRLISDGSILTRSGVGYAISAELSSFNYIYALLEGGDDNVGVGVYLQESKTYIRKLGIIKFPALSTFEGISIHRISTRKFFIYIVGIFKDQRKAYSGEFDIDNLQAEATPDSNVGNSLPKYLSAWIINN</sequence>